<gene>
    <name evidence="1" type="ORF">EYF80_063691</name>
</gene>
<accession>A0A4Z2EBP3</accession>
<evidence type="ECO:0000313" key="2">
    <source>
        <dbReference type="Proteomes" id="UP000314294"/>
    </source>
</evidence>
<name>A0A4Z2EBP3_9TELE</name>
<proteinExistence type="predicted"/>
<sequence length="100" mass="10659">MCSHCQLKFAVHIPVSVNLTSLLRVALVEDVGQGGDGGPPAHGEQVVVVAAGRQVEEHPFGRGAAVEQHAPHVVVLHQPGLLVRHHDLLVPAERKHLSSK</sequence>
<dbReference type="AlphaFoldDB" id="A0A4Z2EBP3"/>
<comment type="caution">
    <text evidence="1">The sequence shown here is derived from an EMBL/GenBank/DDBJ whole genome shotgun (WGS) entry which is preliminary data.</text>
</comment>
<keyword evidence="2" id="KW-1185">Reference proteome</keyword>
<organism evidence="1 2">
    <name type="scientific">Liparis tanakae</name>
    <name type="common">Tanaka's snailfish</name>
    <dbReference type="NCBI Taxonomy" id="230148"/>
    <lineage>
        <taxon>Eukaryota</taxon>
        <taxon>Metazoa</taxon>
        <taxon>Chordata</taxon>
        <taxon>Craniata</taxon>
        <taxon>Vertebrata</taxon>
        <taxon>Euteleostomi</taxon>
        <taxon>Actinopterygii</taxon>
        <taxon>Neopterygii</taxon>
        <taxon>Teleostei</taxon>
        <taxon>Neoteleostei</taxon>
        <taxon>Acanthomorphata</taxon>
        <taxon>Eupercaria</taxon>
        <taxon>Perciformes</taxon>
        <taxon>Cottioidei</taxon>
        <taxon>Cottales</taxon>
        <taxon>Liparidae</taxon>
        <taxon>Liparis</taxon>
    </lineage>
</organism>
<dbReference type="EMBL" id="SRLO01010821">
    <property type="protein sequence ID" value="TNN26171.1"/>
    <property type="molecule type" value="Genomic_DNA"/>
</dbReference>
<evidence type="ECO:0000313" key="1">
    <source>
        <dbReference type="EMBL" id="TNN26171.1"/>
    </source>
</evidence>
<reference evidence="1 2" key="1">
    <citation type="submission" date="2019-03" db="EMBL/GenBank/DDBJ databases">
        <title>First draft genome of Liparis tanakae, snailfish: a comprehensive survey of snailfish specific genes.</title>
        <authorList>
            <person name="Kim W."/>
            <person name="Song I."/>
            <person name="Jeong J.-H."/>
            <person name="Kim D."/>
            <person name="Kim S."/>
            <person name="Ryu S."/>
            <person name="Song J.Y."/>
            <person name="Lee S.K."/>
        </authorList>
    </citation>
    <scope>NUCLEOTIDE SEQUENCE [LARGE SCALE GENOMIC DNA]</scope>
    <source>
        <tissue evidence="1">Muscle</tissue>
    </source>
</reference>
<protein>
    <submittedName>
        <fullName evidence="1">Uncharacterized protein</fullName>
    </submittedName>
</protein>
<dbReference type="Proteomes" id="UP000314294">
    <property type="component" value="Unassembled WGS sequence"/>
</dbReference>